<dbReference type="AlphaFoldDB" id="A0A845L8Q5"/>
<dbReference type="Proteomes" id="UP000463470">
    <property type="component" value="Unassembled WGS sequence"/>
</dbReference>
<reference evidence="1 2" key="1">
    <citation type="submission" date="2020-01" db="EMBL/GenBank/DDBJ databases">
        <title>Whole-genome sequence of Heliobacterium undosum DSM 13378.</title>
        <authorList>
            <person name="Kyndt J.A."/>
            <person name="Meyer T.E."/>
        </authorList>
    </citation>
    <scope>NUCLEOTIDE SEQUENCE [LARGE SCALE GENOMIC DNA]</scope>
    <source>
        <strain evidence="1 2">DSM 13378</strain>
    </source>
</reference>
<protein>
    <submittedName>
        <fullName evidence="1">Uncharacterized protein</fullName>
    </submittedName>
</protein>
<accession>A0A845L8Q5</accession>
<keyword evidence="2" id="KW-1185">Reference proteome</keyword>
<sequence length="140" mass="15731">MEKRPDFMVPEAGTVDALRADRREWGELVANSPRLTKLIEDHEPDYRPFASLLQDAGMGLYYPNPQFLPPEQIRPSLRFNREILAQAMTLPEWQNIREWSQDDLAASALGGVHLSPKLVDLIPPDAVRAARDAEAAEKAA</sequence>
<name>A0A845L8Q5_9FIRM</name>
<proteinExistence type="predicted"/>
<evidence type="ECO:0000313" key="1">
    <source>
        <dbReference type="EMBL" id="MZP31405.1"/>
    </source>
</evidence>
<dbReference type="RefSeq" id="WP_161259920.1">
    <property type="nucleotide sequence ID" value="NZ_WXEY01000038.1"/>
</dbReference>
<evidence type="ECO:0000313" key="2">
    <source>
        <dbReference type="Proteomes" id="UP000463470"/>
    </source>
</evidence>
<dbReference type="EMBL" id="WXEY01000038">
    <property type="protein sequence ID" value="MZP31405.1"/>
    <property type="molecule type" value="Genomic_DNA"/>
</dbReference>
<organism evidence="1 2">
    <name type="scientific">Heliomicrobium undosum</name>
    <dbReference type="NCBI Taxonomy" id="121734"/>
    <lineage>
        <taxon>Bacteria</taxon>
        <taxon>Bacillati</taxon>
        <taxon>Bacillota</taxon>
        <taxon>Clostridia</taxon>
        <taxon>Eubacteriales</taxon>
        <taxon>Heliobacteriaceae</taxon>
        <taxon>Heliomicrobium</taxon>
    </lineage>
</organism>
<feature type="non-terminal residue" evidence="1">
    <location>
        <position position="140"/>
    </location>
</feature>
<gene>
    <name evidence="1" type="ORF">GTO91_17050</name>
</gene>
<comment type="caution">
    <text evidence="1">The sequence shown here is derived from an EMBL/GenBank/DDBJ whole genome shotgun (WGS) entry which is preliminary data.</text>
</comment>